<feature type="region of interest" description="Disordered" evidence="1">
    <location>
        <begin position="21"/>
        <end position="90"/>
    </location>
</feature>
<proteinExistence type="predicted"/>
<feature type="non-terminal residue" evidence="2">
    <location>
        <position position="1"/>
    </location>
</feature>
<comment type="caution">
    <text evidence="2">The sequence shown here is derived from an EMBL/GenBank/DDBJ whole genome shotgun (WGS) entry which is preliminary data.</text>
</comment>
<dbReference type="EMBL" id="CAMGYJ010000007">
    <property type="protein sequence ID" value="CAI0450372.1"/>
    <property type="molecule type" value="Genomic_DNA"/>
</dbReference>
<gene>
    <name evidence="2" type="ORF">LITE_LOCUS30492</name>
</gene>
<evidence type="ECO:0000313" key="2">
    <source>
        <dbReference type="EMBL" id="CAI0450372.1"/>
    </source>
</evidence>
<accession>A0AAV0MUA6</accession>
<sequence length="166" mass="20272">LRRRTPRRRHRHCLHRLQRRRSSVRPRLRRRRLRRRHPRPRIHPSRPLVLLPPKLAQKPPRLRPSLGRRPGHRALRRDIRRLDDQSRRRRRRHHLEVRQIMVRTLPAGRSRLLVDGGLLQRLVYRREAPPHQDAHHEIQRIRRRRGQNRLSVAEGAGLTLQPPETR</sequence>
<reference evidence="2" key="1">
    <citation type="submission" date="2022-08" db="EMBL/GenBank/DDBJ databases">
        <authorList>
            <person name="Gutierrez-Valencia J."/>
        </authorList>
    </citation>
    <scope>NUCLEOTIDE SEQUENCE</scope>
</reference>
<organism evidence="2 3">
    <name type="scientific">Linum tenue</name>
    <dbReference type="NCBI Taxonomy" id="586396"/>
    <lineage>
        <taxon>Eukaryota</taxon>
        <taxon>Viridiplantae</taxon>
        <taxon>Streptophyta</taxon>
        <taxon>Embryophyta</taxon>
        <taxon>Tracheophyta</taxon>
        <taxon>Spermatophyta</taxon>
        <taxon>Magnoliopsida</taxon>
        <taxon>eudicotyledons</taxon>
        <taxon>Gunneridae</taxon>
        <taxon>Pentapetalae</taxon>
        <taxon>rosids</taxon>
        <taxon>fabids</taxon>
        <taxon>Malpighiales</taxon>
        <taxon>Linaceae</taxon>
        <taxon>Linum</taxon>
    </lineage>
</organism>
<dbReference type="Proteomes" id="UP001154282">
    <property type="component" value="Unassembled WGS sequence"/>
</dbReference>
<evidence type="ECO:0000313" key="3">
    <source>
        <dbReference type="Proteomes" id="UP001154282"/>
    </source>
</evidence>
<protein>
    <submittedName>
        <fullName evidence="2">Uncharacterized protein</fullName>
    </submittedName>
</protein>
<feature type="region of interest" description="Disordered" evidence="1">
    <location>
        <begin position="144"/>
        <end position="166"/>
    </location>
</feature>
<dbReference type="AlphaFoldDB" id="A0AAV0MUA6"/>
<feature type="compositionally biased region" description="Basic residues" evidence="1">
    <location>
        <begin position="21"/>
        <end position="44"/>
    </location>
</feature>
<feature type="compositionally biased region" description="Basic and acidic residues" evidence="1">
    <location>
        <begin position="76"/>
        <end position="86"/>
    </location>
</feature>
<evidence type="ECO:0000256" key="1">
    <source>
        <dbReference type="SAM" id="MobiDB-lite"/>
    </source>
</evidence>
<name>A0AAV0MUA6_9ROSI</name>
<keyword evidence="3" id="KW-1185">Reference proteome</keyword>